<keyword evidence="5 7" id="KW-1133">Transmembrane helix</keyword>
<dbReference type="CDD" id="cd07989">
    <property type="entry name" value="LPLAT_AGPAT-like"/>
    <property type="match status" value="1"/>
</dbReference>
<dbReference type="SUPFAM" id="SSF69593">
    <property type="entry name" value="Glycerol-3-phosphate (1)-acyltransferase"/>
    <property type="match status" value="1"/>
</dbReference>
<keyword evidence="2" id="KW-0813">Transport</keyword>
<dbReference type="CDD" id="cd06173">
    <property type="entry name" value="MFS_MefA_like"/>
    <property type="match status" value="1"/>
</dbReference>
<proteinExistence type="predicted"/>
<dbReference type="FunCoup" id="A0A3N0VGZ7">
    <property type="interactions" value="57"/>
</dbReference>
<feature type="transmembrane region" description="Helical" evidence="7">
    <location>
        <begin position="180"/>
        <end position="197"/>
    </location>
</feature>
<feature type="transmembrane region" description="Helical" evidence="7">
    <location>
        <begin position="91"/>
        <end position="111"/>
    </location>
</feature>
<dbReference type="Gene3D" id="1.20.1250.20">
    <property type="entry name" value="MFS general substrate transporter like domains"/>
    <property type="match status" value="1"/>
</dbReference>
<keyword evidence="10" id="KW-1185">Reference proteome</keyword>
<reference evidence="9 10" key="1">
    <citation type="submission" date="2018-10" db="EMBL/GenBank/DDBJ databases">
        <authorList>
            <person name="Chen W.-M."/>
        </authorList>
    </citation>
    <scope>NUCLEOTIDE SEQUENCE [LARGE SCALE GENOMIC DNA]</scope>
    <source>
        <strain evidence="9 10">THS-13</strain>
    </source>
</reference>
<keyword evidence="4 7" id="KW-0812">Transmembrane</keyword>
<dbReference type="RefSeq" id="WP_123211008.1">
    <property type="nucleotide sequence ID" value="NZ_RJVO01000002.1"/>
</dbReference>
<dbReference type="GO" id="GO:0016746">
    <property type="term" value="F:acyltransferase activity"/>
    <property type="evidence" value="ECO:0007669"/>
    <property type="project" value="InterPro"/>
</dbReference>
<keyword evidence="6 7" id="KW-0472">Membrane</keyword>
<comment type="subcellular location">
    <subcellularLocation>
        <location evidence="1">Cell membrane</location>
        <topology evidence="1">Multi-pass membrane protein</topology>
    </subcellularLocation>
</comment>
<dbReference type="GO" id="GO:0022857">
    <property type="term" value="F:transmembrane transporter activity"/>
    <property type="evidence" value="ECO:0007669"/>
    <property type="project" value="InterPro"/>
</dbReference>
<dbReference type="AlphaFoldDB" id="A0A3N0VGZ7"/>
<evidence type="ECO:0000313" key="9">
    <source>
        <dbReference type="EMBL" id="ROH91964.1"/>
    </source>
</evidence>
<feature type="transmembrane region" description="Helical" evidence="7">
    <location>
        <begin position="117"/>
        <end position="140"/>
    </location>
</feature>
<organism evidence="9 10">
    <name type="scientific">Stagnimonas aquatica</name>
    <dbReference type="NCBI Taxonomy" id="2689987"/>
    <lineage>
        <taxon>Bacteria</taxon>
        <taxon>Pseudomonadati</taxon>
        <taxon>Pseudomonadota</taxon>
        <taxon>Gammaproteobacteria</taxon>
        <taxon>Nevskiales</taxon>
        <taxon>Nevskiaceae</taxon>
        <taxon>Stagnimonas</taxon>
    </lineage>
</organism>
<keyword evidence="3" id="KW-1003">Cell membrane</keyword>
<dbReference type="EMBL" id="RJVO01000002">
    <property type="protein sequence ID" value="ROH91964.1"/>
    <property type="molecule type" value="Genomic_DNA"/>
</dbReference>
<name>A0A3N0VGZ7_9GAMM</name>
<dbReference type="PANTHER" id="PTHR43266:SF2">
    <property type="entry name" value="MAJOR FACILITATOR SUPERFAMILY (MFS) PROFILE DOMAIN-CONTAINING PROTEIN"/>
    <property type="match status" value="1"/>
</dbReference>
<dbReference type="InterPro" id="IPR011701">
    <property type="entry name" value="MFS"/>
</dbReference>
<dbReference type="GO" id="GO:0005886">
    <property type="term" value="C:plasma membrane"/>
    <property type="evidence" value="ECO:0007669"/>
    <property type="project" value="UniProtKB-SubCell"/>
</dbReference>
<feature type="transmembrane region" description="Helical" evidence="7">
    <location>
        <begin position="152"/>
        <end position="174"/>
    </location>
</feature>
<gene>
    <name evidence="9" type="ORF">ED208_06215</name>
</gene>
<evidence type="ECO:0000313" key="10">
    <source>
        <dbReference type="Proteomes" id="UP000282106"/>
    </source>
</evidence>
<evidence type="ECO:0000256" key="5">
    <source>
        <dbReference type="ARBA" id="ARBA00022989"/>
    </source>
</evidence>
<feature type="domain" description="Phospholipid/glycerol acyltransferase" evidence="8">
    <location>
        <begin position="461"/>
        <end position="577"/>
    </location>
</feature>
<feature type="transmembrane region" description="Helical" evidence="7">
    <location>
        <begin position="270"/>
        <end position="289"/>
    </location>
</feature>
<dbReference type="InterPro" id="IPR002123">
    <property type="entry name" value="Plipid/glycerol_acylTrfase"/>
</dbReference>
<dbReference type="PANTHER" id="PTHR43266">
    <property type="entry name" value="MACROLIDE-EFFLUX PROTEIN"/>
    <property type="match status" value="1"/>
</dbReference>
<feature type="transmembrane region" description="Helical" evidence="7">
    <location>
        <begin position="377"/>
        <end position="400"/>
    </location>
</feature>
<evidence type="ECO:0000259" key="8">
    <source>
        <dbReference type="SMART" id="SM00563"/>
    </source>
</evidence>
<dbReference type="SMART" id="SM00563">
    <property type="entry name" value="PlsC"/>
    <property type="match status" value="1"/>
</dbReference>
<feature type="transmembrane region" description="Helical" evidence="7">
    <location>
        <begin position="234"/>
        <end position="258"/>
    </location>
</feature>
<feature type="transmembrane region" description="Helical" evidence="7">
    <location>
        <begin position="301"/>
        <end position="323"/>
    </location>
</feature>
<dbReference type="Proteomes" id="UP000282106">
    <property type="component" value="Unassembled WGS sequence"/>
</dbReference>
<evidence type="ECO:0000256" key="7">
    <source>
        <dbReference type="SAM" id="Phobius"/>
    </source>
</evidence>
<evidence type="ECO:0000256" key="2">
    <source>
        <dbReference type="ARBA" id="ARBA00022448"/>
    </source>
</evidence>
<sequence>MSESTGTGHSQFGLLKARRFAPFFWTQALGAFNDNVFKNALIILVTFGIAGLSEGQRALYVNLAAGLFILPFFLFSAFAGQLAEKYEKSRLICGIKLLELGIAVLAAVGLAMQSVGFLLAVLFLLGLQATLFGPVKYAILPQHLRADELVGGNALVEAATFLAILLGTMLGGWLVAQPGGAHWVGGTVIAVAVIGYLSSRAVPLAPAAAPELLMRWNPITETVRNIAFMRGNRTVFLSVLGISWFWFYGAMFLSQLPAYTKTTLGGGEEVVTLLLTVFSLGIGLGSLLCERLSGHKVEIGLVPLGSIGLTVFGVDLYFAAPGVAEGVALDAKAFIAQVGNHRVLWDLLLIGVFGGFYIVPLYALIQTRSEASHRSRIIAGNNILNAAFMVVAAALAIAFLKAGLSIPQLLLVTALMNAAVAVFIYSLVPEFLMRFLVWLLIHTLYRIRAEGLEKIPDEGAVIVAGNHVSFVDALIVGGSIRRPVRFVMYHKIFKIPVLNFIFRTARAIPIAPAKEDEALLKQAYEDIDAALKNGEVVGLFPEGGLTPDGDIQEFKAGIERILARTPVPVVPFALRGLWESMWSRRDSRLRRMRLPRRLRARIELIADAPVAGDTLKAAELQQRVSALRGDSA</sequence>
<evidence type="ECO:0000256" key="4">
    <source>
        <dbReference type="ARBA" id="ARBA00022692"/>
    </source>
</evidence>
<dbReference type="SUPFAM" id="SSF103473">
    <property type="entry name" value="MFS general substrate transporter"/>
    <property type="match status" value="1"/>
</dbReference>
<dbReference type="InterPro" id="IPR036259">
    <property type="entry name" value="MFS_trans_sf"/>
</dbReference>
<evidence type="ECO:0000256" key="3">
    <source>
        <dbReference type="ARBA" id="ARBA00022475"/>
    </source>
</evidence>
<dbReference type="Pfam" id="PF01553">
    <property type="entry name" value="Acyltransferase"/>
    <property type="match status" value="1"/>
</dbReference>
<feature type="transmembrane region" description="Helical" evidence="7">
    <location>
        <begin position="59"/>
        <end position="79"/>
    </location>
</feature>
<dbReference type="InParanoid" id="A0A3N0VGZ7"/>
<protein>
    <submittedName>
        <fullName evidence="9">MFS transporter</fullName>
    </submittedName>
</protein>
<accession>A0A3N0VGZ7</accession>
<comment type="caution">
    <text evidence="9">The sequence shown here is derived from an EMBL/GenBank/DDBJ whole genome shotgun (WGS) entry which is preliminary data.</text>
</comment>
<dbReference type="Pfam" id="PF07690">
    <property type="entry name" value="MFS_1"/>
    <property type="match status" value="1"/>
</dbReference>
<evidence type="ECO:0000256" key="6">
    <source>
        <dbReference type="ARBA" id="ARBA00023136"/>
    </source>
</evidence>
<evidence type="ECO:0000256" key="1">
    <source>
        <dbReference type="ARBA" id="ARBA00004651"/>
    </source>
</evidence>
<feature type="transmembrane region" description="Helical" evidence="7">
    <location>
        <begin position="36"/>
        <end position="53"/>
    </location>
</feature>
<feature type="transmembrane region" description="Helical" evidence="7">
    <location>
        <begin position="343"/>
        <end position="365"/>
    </location>
</feature>